<name>F4FZX2_METCR</name>
<dbReference type="STRING" id="1006006.Mcup_1631"/>
<dbReference type="InterPro" id="IPR012340">
    <property type="entry name" value="NA-bd_OB-fold"/>
</dbReference>
<dbReference type="KEGG" id="mcn:Mcup_1631"/>
<accession>F4FZX2</accession>
<organism evidence="2 3">
    <name type="scientific">Metallosphaera cuprina (strain Ar-4)</name>
    <dbReference type="NCBI Taxonomy" id="1006006"/>
    <lineage>
        <taxon>Archaea</taxon>
        <taxon>Thermoproteota</taxon>
        <taxon>Thermoprotei</taxon>
        <taxon>Sulfolobales</taxon>
        <taxon>Sulfolobaceae</taxon>
        <taxon>Metallosphaera</taxon>
    </lineage>
</organism>
<evidence type="ECO:0000313" key="2">
    <source>
        <dbReference type="EMBL" id="AEB95734.1"/>
    </source>
</evidence>
<evidence type="ECO:0000313" key="3">
    <source>
        <dbReference type="Proteomes" id="UP000007812"/>
    </source>
</evidence>
<dbReference type="PATRIC" id="fig|1006006.8.peg.1633"/>
<dbReference type="CDD" id="cd04491">
    <property type="entry name" value="SoSSB_OBF"/>
    <property type="match status" value="1"/>
</dbReference>
<dbReference type="GeneID" id="10493820"/>
<dbReference type="PANTHER" id="PTHR31472:SF5">
    <property type="entry name" value="OS05G0244600 PROTEIN"/>
    <property type="match status" value="1"/>
</dbReference>
<keyword evidence="3" id="KW-1185">Reference proteome</keyword>
<dbReference type="SUPFAM" id="SSF50249">
    <property type="entry name" value="Nucleic acid-binding proteins"/>
    <property type="match status" value="1"/>
</dbReference>
<dbReference type="RefSeq" id="WP_013738232.1">
    <property type="nucleotide sequence ID" value="NC_015435.1"/>
</dbReference>
<protein>
    <recommendedName>
        <fullName evidence="1">Single-stranded DNA binding protein Ssb-like OB fold domain-containing protein</fullName>
    </recommendedName>
</protein>
<reference evidence="2 3" key="1">
    <citation type="journal article" date="2011" name="J. Bacteriol.">
        <title>Complete genome sequence of Metallosphaera cuprina, a metal sulfide-oxidizing archaeon from a hot spring.</title>
        <authorList>
            <person name="Liu L.J."/>
            <person name="You X.Y."/>
            <person name="Zheng H."/>
            <person name="Wang S."/>
            <person name="Jiang C.Y."/>
            <person name="Liu S.J."/>
        </authorList>
    </citation>
    <scope>NUCLEOTIDE SEQUENCE [LARGE SCALE GENOMIC DNA]</scope>
    <source>
        <strain evidence="2 3">Ar-4</strain>
    </source>
</reference>
<dbReference type="EMBL" id="CP002656">
    <property type="protein sequence ID" value="AEB95734.1"/>
    <property type="molecule type" value="Genomic_DNA"/>
</dbReference>
<dbReference type="AlphaFoldDB" id="F4FZX2"/>
<feature type="domain" description="Single-stranded DNA binding protein Ssb-like OB fold" evidence="1">
    <location>
        <begin position="23"/>
        <end position="101"/>
    </location>
</feature>
<dbReference type="Proteomes" id="UP000007812">
    <property type="component" value="Chromosome"/>
</dbReference>
<dbReference type="PANTHER" id="PTHR31472">
    <property type="entry name" value="OS05G0244600 PROTEIN"/>
    <property type="match status" value="1"/>
</dbReference>
<proteinExistence type="predicted"/>
<dbReference type="InterPro" id="IPR048970">
    <property type="entry name" value="OB_Ssb-like"/>
</dbReference>
<dbReference type="eggNOG" id="arCOG01510">
    <property type="taxonomic scope" value="Archaea"/>
</dbReference>
<evidence type="ECO:0000259" key="1">
    <source>
        <dbReference type="Pfam" id="PF21473"/>
    </source>
</evidence>
<dbReference type="HOGENOM" id="CLU_110881_2_1_2"/>
<dbReference type="Gene3D" id="2.40.50.140">
    <property type="entry name" value="Nucleic acid-binding proteins"/>
    <property type="match status" value="1"/>
</dbReference>
<sequence length="129" mass="14342">MSSVKIGTQKLKVRELKPRSRADVTVKVVSLGEKRSVIGKDGSSHQVMDVLVGDETGSILMSVWDSNIPKISQGKFFTIEDGFVSVHRGSMRLSLGRSGRLIETQGTFEANTQNNVSNKVVEDNYRRFR</sequence>
<gene>
    <name evidence="2" type="ordered locus">Mcup_1631</name>
</gene>
<dbReference type="Pfam" id="PF21473">
    <property type="entry name" value="OB_Ssb-like"/>
    <property type="match status" value="1"/>
</dbReference>